<dbReference type="Gene3D" id="3.40.640.10">
    <property type="entry name" value="Type I PLP-dependent aspartate aminotransferase-like (Major domain)"/>
    <property type="match status" value="2"/>
</dbReference>
<keyword evidence="2" id="KW-0456">Lyase</keyword>
<organism evidence="3 4">
    <name type="scientific">Fusarium solani</name>
    <name type="common">Filamentous fungus</name>
    <dbReference type="NCBI Taxonomy" id="169388"/>
    <lineage>
        <taxon>Eukaryota</taxon>
        <taxon>Fungi</taxon>
        <taxon>Dikarya</taxon>
        <taxon>Ascomycota</taxon>
        <taxon>Pezizomycotina</taxon>
        <taxon>Sordariomycetes</taxon>
        <taxon>Hypocreomycetidae</taxon>
        <taxon>Hypocreales</taxon>
        <taxon>Nectriaceae</taxon>
        <taxon>Fusarium</taxon>
        <taxon>Fusarium solani species complex</taxon>
    </lineage>
</organism>
<dbReference type="GO" id="GO:0016831">
    <property type="term" value="F:carboxy-lyase activity"/>
    <property type="evidence" value="ECO:0007669"/>
    <property type="project" value="UniProtKB-KW"/>
</dbReference>
<accession>A0A9P9H7Y0</accession>
<dbReference type="SUPFAM" id="SSF53383">
    <property type="entry name" value="PLP-dependent transferases"/>
    <property type="match status" value="1"/>
</dbReference>
<keyword evidence="4" id="KW-1185">Reference proteome</keyword>
<dbReference type="AlphaFoldDB" id="A0A9P9H7Y0"/>
<dbReference type="PANTHER" id="PTHR45677">
    <property type="entry name" value="GLUTAMATE DECARBOXYLASE-RELATED"/>
    <property type="match status" value="1"/>
</dbReference>
<sequence>MANLLGIVLARDHCLPQGKQHLGVAYMSDQTHYSAVKALRLLGFGKDQILRVRADKSFRLDRTARANEIQHDRRAGSRYEAAKELKFADSLSWNSYKWKFQTHSSGILIVMDRTSLVKSFVNEGDFLRDAVALQDEEISNFWNYSMEITRPSSRR</sequence>
<evidence type="ECO:0000313" key="3">
    <source>
        <dbReference type="EMBL" id="KAH7252874.1"/>
    </source>
</evidence>
<dbReference type="GO" id="GO:0005737">
    <property type="term" value="C:cytoplasm"/>
    <property type="evidence" value="ECO:0007669"/>
    <property type="project" value="TreeGrafter"/>
</dbReference>
<dbReference type="InterPro" id="IPR015421">
    <property type="entry name" value="PyrdxlP-dep_Trfase_major"/>
</dbReference>
<evidence type="ECO:0000256" key="1">
    <source>
        <dbReference type="ARBA" id="ARBA00009533"/>
    </source>
</evidence>
<dbReference type="PANTHER" id="PTHR45677:SF8">
    <property type="entry name" value="CYSTEINE SULFINIC ACID DECARBOXYLASE"/>
    <property type="match status" value="1"/>
</dbReference>
<gene>
    <name evidence="3" type="ORF">B0J15DRAFT_559686</name>
</gene>
<reference evidence="3" key="1">
    <citation type="journal article" date="2021" name="Nat. Commun.">
        <title>Genetic determinants of endophytism in the Arabidopsis root mycobiome.</title>
        <authorList>
            <person name="Mesny F."/>
            <person name="Miyauchi S."/>
            <person name="Thiergart T."/>
            <person name="Pickel B."/>
            <person name="Atanasova L."/>
            <person name="Karlsson M."/>
            <person name="Huettel B."/>
            <person name="Barry K.W."/>
            <person name="Haridas S."/>
            <person name="Chen C."/>
            <person name="Bauer D."/>
            <person name="Andreopoulos W."/>
            <person name="Pangilinan J."/>
            <person name="LaButti K."/>
            <person name="Riley R."/>
            <person name="Lipzen A."/>
            <person name="Clum A."/>
            <person name="Drula E."/>
            <person name="Henrissat B."/>
            <person name="Kohler A."/>
            <person name="Grigoriev I.V."/>
            <person name="Martin F.M."/>
            <person name="Hacquard S."/>
        </authorList>
    </citation>
    <scope>NUCLEOTIDE SEQUENCE</scope>
    <source>
        <strain evidence="3">FSSC 5 MPI-SDFR-AT-0091</strain>
    </source>
</reference>
<dbReference type="OrthoDB" id="2161780at2759"/>
<dbReference type="InterPro" id="IPR015424">
    <property type="entry name" value="PyrdxlP-dep_Trfase"/>
</dbReference>
<protein>
    <recommendedName>
        <fullName evidence="5">Histidine decarboxylase</fullName>
    </recommendedName>
</protein>
<dbReference type="EMBL" id="JAGTJS010000011">
    <property type="protein sequence ID" value="KAH7252874.1"/>
    <property type="molecule type" value="Genomic_DNA"/>
</dbReference>
<evidence type="ECO:0000256" key="2">
    <source>
        <dbReference type="ARBA" id="ARBA00022793"/>
    </source>
</evidence>
<name>A0A9P9H7Y0_FUSSL</name>
<comment type="similarity">
    <text evidence="1">Belongs to the group II decarboxylase family.</text>
</comment>
<evidence type="ECO:0008006" key="5">
    <source>
        <dbReference type="Google" id="ProtNLM"/>
    </source>
</evidence>
<proteinExistence type="inferred from homology"/>
<evidence type="ECO:0000313" key="4">
    <source>
        <dbReference type="Proteomes" id="UP000736672"/>
    </source>
</evidence>
<dbReference type="Proteomes" id="UP000736672">
    <property type="component" value="Unassembled WGS sequence"/>
</dbReference>
<keyword evidence="2" id="KW-0210">Decarboxylase</keyword>
<comment type="caution">
    <text evidence="3">The sequence shown here is derived from an EMBL/GenBank/DDBJ whole genome shotgun (WGS) entry which is preliminary data.</text>
</comment>